<comment type="caution">
    <text evidence="3">The sequence shown here is derived from an EMBL/GenBank/DDBJ whole genome shotgun (WGS) entry which is preliminary data.</text>
</comment>
<accession>A0A2S3WIQ1</accession>
<dbReference type="Gene3D" id="3.30.1340.30">
    <property type="match status" value="1"/>
</dbReference>
<dbReference type="Proteomes" id="UP000237194">
    <property type="component" value="Unassembled WGS sequence"/>
</dbReference>
<feature type="domain" description="BON" evidence="2">
    <location>
        <begin position="47"/>
        <end position="116"/>
    </location>
</feature>
<keyword evidence="1" id="KW-0732">Signal</keyword>
<evidence type="ECO:0000313" key="3">
    <source>
        <dbReference type="EMBL" id="POF90820.1"/>
    </source>
</evidence>
<proteinExistence type="predicted"/>
<evidence type="ECO:0000256" key="1">
    <source>
        <dbReference type="SAM" id="SignalP"/>
    </source>
</evidence>
<dbReference type="Pfam" id="PF04972">
    <property type="entry name" value="BON"/>
    <property type="match status" value="1"/>
</dbReference>
<dbReference type="PROSITE" id="PS50914">
    <property type="entry name" value="BON"/>
    <property type="match status" value="1"/>
</dbReference>
<dbReference type="PANTHER" id="PTHR34606">
    <property type="entry name" value="BON DOMAIN-CONTAINING PROTEIN"/>
    <property type="match status" value="1"/>
</dbReference>
<sequence>MKKFAIAAATATALTLTMANAAFAQQAVQAPVMLAANTVDSAKQEGSDTWITTKVKADLLTEKGIPGGDIKVETNQGVVSLSSDVKVTESQKERAVAITKAIKGVKDVSAAGLKAE</sequence>
<gene>
    <name evidence="3" type="ORF">BGP80_23865</name>
</gene>
<evidence type="ECO:0000259" key="2">
    <source>
        <dbReference type="PROSITE" id="PS50914"/>
    </source>
</evidence>
<dbReference type="AlphaFoldDB" id="A0A2S3WIQ1"/>
<feature type="signal peptide" evidence="1">
    <location>
        <begin position="1"/>
        <end position="24"/>
    </location>
</feature>
<reference evidence="3 4" key="2">
    <citation type="submission" date="2018-03" db="EMBL/GenBank/DDBJ databases">
        <title>Draft genome of Pseudomonas putida strain KT-27.</title>
        <authorList>
            <person name="Yoshizawa S."/>
            <person name="Khan N.H."/>
            <person name="Nishimura M."/>
            <person name="Chiura H.X."/>
            <person name="Ogura Y."/>
            <person name="Hayashi T."/>
            <person name="Kogure K."/>
        </authorList>
    </citation>
    <scope>NUCLEOTIDE SEQUENCE [LARGE SCALE GENOMIC DNA]</scope>
    <source>
        <strain evidence="3 4">KT-27</strain>
    </source>
</reference>
<dbReference type="RefSeq" id="WP_103438600.1">
    <property type="nucleotide sequence ID" value="NZ_MIND01000018.1"/>
</dbReference>
<dbReference type="InterPro" id="IPR051686">
    <property type="entry name" value="Lipoprotein_DolP"/>
</dbReference>
<reference evidence="3 4" key="1">
    <citation type="submission" date="2016-08" db="EMBL/GenBank/DDBJ databases">
        <authorList>
            <person name="Seilhamer J.J."/>
        </authorList>
    </citation>
    <scope>NUCLEOTIDE SEQUENCE [LARGE SCALE GENOMIC DNA]</scope>
    <source>
        <strain evidence="3 4">KT-27</strain>
    </source>
</reference>
<feature type="chain" id="PRO_5015417869" evidence="1">
    <location>
        <begin position="25"/>
        <end position="116"/>
    </location>
</feature>
<protein>
    <submittedName>
        <fullName evidence="3">Phospholipid-binding protein</fullName>
    </submittedName>
</protein>
<dbReference type="InterPro" id="IPR007055">
    <property type="entry name" value="BON_dom"/>
</dbReference>
<evidence type="ECO:0000313" key="4">
    <source>
        <dbReference type="Proteomes" id="UP000237194"/>
    </source>
</evidence>
<dbReference type="EMBL" id="MIND01000018">
    <property type="protein sequence ID" value="POF90820.1"/>
    <property type="molecule type" value="Genomic_DNA"/>
</dbReference>
<dbReference type="PANTHER" id="PTHR34606:SF15">
    <property type="entry name" value="BON DOMAIN-CONTAINING PROTEIN"/>
    <property type="match status" value="1"/>
</dbReference>
<name>A0A2S3WIQ1_PSEPU</name>
<organism evidence="3 4">
    <name type="scientific">Pseudomonas putida</name>
    <name type="common">Arthrobacter siderocapsulatus</name>
    <dbReference type="NCBI Taxonomy" id="303"/>
    <lineage>
        <taxon>Bacteria</taxon>
        <taxon>Pseudomonadati</taxon>
        <taxon>Pseudomonadota</taxon>
        <taxon>Gammaproteobacteria</taxon>
        <taxon>Pseudomonadales</taxon>
        <taxon>Pseudomonadaceae</taxon>
        <taxon>Pseudomonas</taxon>
    </lineage>
</organism>